<proteinExistence type="predicted"/>
<protein>
    <recommendedName>
        <fullName evidence="1">Beta-lactamase-related domain-containing protein</fullName>
    </recommendedName>
</protein>
<comment type="caution">
    <text evidence="2">The sequence shown here is derived from an EMBL/GenBank/DDBJ whole genome shotgun (WGS) entry which is preliminary data.</text>
</comment>
<dbReference type="PANTHER" id="PTHR43283">
    <property type="entry name" value="BETA-LACTAMASE-RELATED"/>
    <property type="match status" value="1"/>
</dbReference>
<accession>A0A644W373</accession>
<dbReference type="InterPro" id="IPR001466">
    <property type="entry name" value="Beta-lactam-related"/>
</dbReference>
<dbReference type="PROSITE" id="PS51257">
    <property type="entry name" value="PROKAR_LIPOPROTEIN"/>
    <property type="match status" value="1"/>
</dbReference>
<dbReference type="SUPFAM" id="SSF56601">
    <property type="entry name" value="beta-lactamase/transpeptidase-like"/>
    <property type="match status" value="1"/>
</dbReference>
<evidence type="ECO:0000259" key="1">
    <source>
        <dbReference type="Pfam" id="PF00144"/>
    </source>
</evidence>
<dbReference type="AlphaFoldDB" id="A0A644W373"/>
<dbReference type="PANTHER" id="PTHR43283:SF14">
    <property type="entry name" value="BLL8153 PROTEIN"/>
    <property type="match status" value="1"/>
</dbReference>
<organism evidence="2">
    <name type="scientific">bioreactor metagenome</name>
    <dbReference type="NCBI Taxonomy" id="1076179"/>
    <lineage>
        <taxon>unclassified sequences</taxon>
        <taxon>metagenomes</taxon>
        <taxon>ecological metagenomes</taxon>
    </lineage>
</organism>
<gene>
    <name evidence="2" type="ORF">SDC9_44235</name>
</gene>
<sequence>MKQFLLLLFIAASVSSCHIGRMIIYNVADINDYKKSPQLPLHKSDKPFHFAEKLLPELDTAAFPKRFITEDEKISDWESLFAETKTTSFMIIRNDTIKYEKYFLGRDENSLMTSFSANKSFISALVGIAVAEGKISSVKDPITKYLTEFKNPGFEKITIENLLNMESGIRFRENYFNPFAEIGKYYYGNNLRKYVNNLKIEKDPGTEFEYRSVNTLLLGMIVEKATGVPIDQYYQEKLWTPLGMEFDATLNTDSKKDNQVKCYTGLNARSRDYAKFGRLYLNKGNWNGKQIIPEEWILTTITPVAKVRSSVYYKYQWRIDSYGNYWAEGLLGQFVFVNPEKKIIIVRTGKKYGSVNWPTLMAQICKKF</sequence>
<dbReference type="InterPro" id="IPR012338">
    <property type="entry name" value="Beta-lactam/transpept-like"/>
</dbReference>
<feature type="domain" description="Beta-lactamase-related" evidence="1">
    <location>
        <begin position="87"/>
        <end position="347"/>
    </location>
</feature>
<dbReference type="Pfam" id="PF00144">
    <property type="entry name" value="Beta-lactamase"/>
    <property type="match status" value="1"/>
</dbReference>
<reference evidence="2" key="1">
    <citation type="submission" date="2019-08" db="EMBL/GenBank/DDBJ databases">
        <authorList>
            <person name="Kucharzyk K."/>
            <person name="Murdoch R.W."/>
            <person name="Higgins S."/>
            <person name="Loffler F."/>
        </authorList>
    </citation>
    <scope>NUCLEOTIDE SEQUENCE</scope>
</reference>
<dbReference type="EMBL" id="VSSQ01000586">
    <property type="protein sequence ID" value="MPL98037.1"/>
    <property type="molecule type" value="Genomic_DNA"/>
</dbReference>
<dbReference type="InterPro" id="IPR050789">
    <property type="entry name" value="Diverse_Enzym_Activities"/>
</dbReference>
<evidence type="ECO:0000313" key="2">
    <source>
        <dbReference type="EMBL" id="MPL98037.1"/>
    </source>
</evidence>
<dbReference type="Gene3D" id="3.40.710.10">
    <property type="entry name" value="DD-peptidase/beta-lactamase superfamily"/>
    <property type="match status" value="1"/>
</dbReference>
<name>A0A644W373_9ZZZZ</name>